<name>A0ACC2SHA7_9FUNG</name>
<evidence type="ECO:0000313" key="1">
    <source>
        <dbReference type="EMBL" id="KAJ9061718.1"/>
    </source>
</evidence>
<accession>A0ACC2SHA7</accession>
<dbReference type="EMBL" id="QTSX02005047">
    <property type="protein sequence ID" value="KAJ9061718.1"/>
    <property type="molecule type" value="Genomic_DNA"/>
</dbReference>
<comment type="caution">
    <text evidence="1">The sequence shown here is derived from an EMBL/GenBank/DDBJ whole genome shotgun (WGS) entry which is preliminary data.</text>
</comment>
<proteinExistence type="predicted"/>
<dbReference type="Proteomes" id="UP001165960">
    <property type="component" value="Unassembled WGS sequence"/>
</dbReference>
<reference evidence="1" key="1">
    <citation type="submission" date="2022-04" db="EMBL/GenBank/DDBJ databases">
        <title>Genome of the entomopathogenic fungus Entomophthora muscae.</title>
        <authorList>
            <person name="Elya C."/>
            <person name="Lovett B.R."/>
            <person name="Lee E."/>
            <person name="Macias A.M."/>
            <person name="Hajek A.E."/>
            <person name="De Bivort B.L."/>
            <person name="Kasson M.T."/>
            <person name="De Fine Licht H.H."/>
            <person name="Stajich J.E."/>
        </authorList>
    </citation>
    <scope>NUCLEOTIDE SEQUENCE</scope>
    <source>
        <strain evidence="1">Berkeley</strain>
    </source>
</reference>
<evidence type="ECO:0000313" key="2">
    <source>
        <dbReference type="Proteomes" id="UP001165960"/>
    </source>
</evidence>
<organism evidence="1 2">
    <name type="scientific">Entomophthora muscae</name>
    <dbReference type="NCBI Taxonomy" id="34485"/>
    <lineage>
        <taxon>Eukaryota</taxon>
        <taxon>Fungi</taxon>
        <taxon>Fungi incertae sedis</taxon>
        <taxon>Zoopagomycota</taxon>
        <taxon>Entomophthoromycotina</taxon>
        <taxon>Entomophthoromycetes</taxon>
        <taxon>Entomophthorales</taxon>
        <taxon>Entomophthoraceae</taxon>
        <taxon>Entomophthora</taxon>
    </lineage>
</organism>
<gene>
    <name evidence="1" type="ORF">DSO57_1017970</name>
</gene>
<keyword evidence="2" id="KW-1185">Reference proteome</keyword>
<protein>
    <submittedName>
        <fullName evidence="1">Uncharacterized protein</fullName>
    </submittedName>
</protein>
<sequence length="239" mass="26616">MIMEPEVNERDSELLEHGQEVKLLPQPWSPHNFTLGLINGEIRILGLVYWETNKLDETQRQYSLQFVSYLLDLNPQPFQNQLLKEDIQLVLKCNHNLPSSSKAKAGAATILKPLISIETSPGLCKQLPVNQTSKQSAFTNKKRLEETRAPINQSIIKPRDDDAATSPITRPVEPSHTQANLQSFLSLIQLAGLAAASCILQSAWQQPNQSGQPDRLEAETPSAFTLPSLMVSCRGWSPI</sequence>